<dbReference type="InterPro" id="IPR008775">
    <property type="entry name" value="Phytyl_CoA_dOase-like"/>
</dbReference>
<dbReference type="SUPFAM" id="SSF51197">
    <property type="entry name" value="Clavaminate synthase-like"/>
    <property type="match status" value="1"/>
</dbReference>
<dbReference type="OrthoDB" id="7054292at2"/>
<name>A0A1C5IKT5_9ACTN</name>
<sequence length="297" mass="33498">MSSEYHSTLIAKAIAEYPKLGYSILPGFFTEEELAPVLSTLHDTLPGPDAFVNGSAEFQESHRTNYRAGLVDWPYPSTELSLFAVHPKLIELSEILLGSPDIRMYNGHAWVKYAGASYDQDHHRDYRGHTPVIASQDPEFAHVQYFILLSDVDEGNGPPMFVDNRLAEGVPMHPHLAPRDAHPEFYEAEIPGVGPRGTVIAFDIDTFHRATDLKRDGASRYMLLSFFRRAEANWVAGPGRGILTEDAEWISFVENASRRQLDMLGFPAPDHRYWTDEIKQAYVGRYPHADRSWLGLA</sequence>
<organism evidence="1 2">
    <name type="scientific">Micromonospora rifamycinica</name>
    <dbReference type="NCBI Taxonomy" id="291594"/>
    <lineage>
        <taxon>Bacteria</taxon>
        <taxon>Bacillati</taxon>
        <taxon>Actinomycetota</taxon>
        <taxon>Actinomycetes</taxon>
        <taxon>Micromonosporales</taxon>
        <taxon>Micromonosporaceae</taxon>
        <taxon>Micromonospora</taxon>
    </lineage>
</organism>
<dbReference type="GO" id="GO:0016706">
    <property type="term" value="F:2-oxoglutarate-dependent dioxygenase activity"/>
    <property type="evidence" value="ECO:0007669"/>
    <property type="project" value="UniProtKB-ARBA"/>
</dbReference>
<evidence type="ECO:0000313" key="2">
    <source>
        <dbReference type="Proteomes" id="UP000198226"/>
    </source>
</evidence>
<keyword evidence="1" id="KW-0223">Dioxygenase</keyword>
<dbReference type="AlphaFoldDB" id="A0A1C5IKT5"/>
<accession>A0A1C5IKT5</accession>
<gene>
    <name evidence="1" type="ORF">GA0070623_2657</name>
</gene>
<reference evidence="2" key="1">
    <citation type="submission" date="2016-06" db="EMBL/GenBank/DDBJ databases">
        <authorList>
            <person name="Varghese N."/>
            <person name="Submissions Spin"/>
        </authorList>
    </citation>
    <scope>NUCLEOTIDE SEQUENCE [LARGE SCALE GENOMIC DNA]</scope>
    <source>
        <strain evidence="2">DSM 44983</strain>
    </source>
</reference>
<dbReference type="Pfam" id="PF05721">
    <property type="entry name" value="PhyH"/>
    <property type="match status" value="1"/>
</dbReference>
<dbReference type="RefSeq" id="WP_084261038.1">
    <property type="nucleotide sequence ID" value="NZ_LRMV01000007.1"/>
</dbReference>
<evidence type="ECO:0000313" key="1">
    <source>
        <dbReference type="EMBL" id="SCG58960.1"/>
    </source>
</evidence>
<dbReference type="EMBL" id="LT607752">
    <property type="protein sequence ID" value="SCG58960.1"/>
    <property type="molecule type" value="Genomic_DNA"/>
</dbReference>
<protein>
    <submittedName>
        <fullName evidence="1">Phytanoyl-CoA dioxygenase (PhyH)</fullName>
    </submittedName>
</protein>
<proteinExistence type="predicted"/>
<dbReference type="Proteomes" id="UP000198226">
    <property type="component" value="Chromosome I"/>
</dbReference>
<keyword evidence="2" id="KW-1185">Reference proteome</keyword>
<dbReference type="Gene3D" id="2.60.120.620">
    <property type="entry name" value="q2cbj1_9rhob like domain"/>
    <property type="match status" value="1"/>
</dbReference>
<keyword evidence="1" id="KW-0560">Oxidoreductase</keyword>